<dbReference type="Proteomes" id="UP000652761">
    <property type="component" value="Unassembled WGS sequence"/>
</dbReference>
<accession>A0A843XFF1</accession>
<organism evidence="1 2">
    <name type="scientific">Colocasia esculenta</name>
    <name type="common">Wild taro</name>
    <name type="synonym">Arum esculentum</name>
    <dbReference type="NCBI Taxonomy" id="4460"/>
    <lineage>
        <taxon>Eukaryota</taxon>
        <taxon>Viridiplantae</taxon>
        <taxon>Streptophyta</taxon>
        <taxon>Embryophyta</taxon>
        <taxon>Tracheophyta</taxon>
        <taxon>Spermatophyta</taxon>
        <taxon>Magnoliopsida</taxon>
        <taxon>Liliopsida</taxon>
        <taxon>Araceae</taxon>
        <taxon>Aroideae</taxon>
        <taxon>Colocasieae</taxon>
        <taxon>Colocasia</taxon>
    </lineage>
</organism>
<comment type="caution">
    <text evidence="1">The sequence shown here is derived from an EMBL/GenBank/DDBJ whole genome shotgun (WGS) entry which is preliminary data.</text>
</comment>
<keyword evidence="2" id="KW-1185">Reference proteome</keyword>
<dbReference type="AlphaFoldDB" id="A0A843XFF1"/>
<evidence type="ECO:0000313" key="1">
    <source>
        <dbReference type="EMBL" id="MQM17945.1"/>
    </source>
</evidence>
<dbReference type="EMBL" id="NMUH01007861">
    <property type="protein sequence ID" value="MQM17945.1"/>
    <property type="molecule type" value="Genomic_DNA"/>
</dbReference>
<protein>
    <submittedName>
        <fullName evidence="1">Uncharacterized protein</fullName>
    </submittedName>
</protein>
<name>A0A843XFF1_COLES</name>
<proteinExistence type="predicted"/>
<sequence>MVCTVKVCVVFLDTLTPEFELYIQLRERRQWAATCVCGCAVACSALVVERQLDLSSVAARLRGSLVWFVRVSGWCREPVLVTRVWRALL</sequence>
<reference evidence="1" key="1">
    <citation type="submission" date="2017-07" db="EMBL/GenBank/DDBJ databases">
        <title>Taro Niue Genome Assembly and Annotation.</title>
        <authorList>
            <person name="Atibalentja N."/>
            <person name="Keating K."/>
            <person name="Fields C.J."/>
        </authorList>
    </citation>
    <scope>NUCLEOTIDE SEQUENCE</scope>
    <source>
        <strain evidence="1">Niue_2</strain>
        <tissue evidence="1">Leaf</tissue>
    </source>
</reference>
<gene>
    <name evidence="1" type="ORF">Taro_050928</name>
</gene>
<evidence type="ECO:0000313" key="2">
    <source>
        <dbReference type="Proteomes" id="UP000652761"/>
    </source>
</evidence>